<sequence length="204" mass="22331">MDSPATLSSRAQVVSRECDTLFPSTKYLSSHGTPSFSSSSSLSPSSSSFRSSNFADDSPLSPATPLTYSGVPFSWEQLPGIPKKQLSKKESSSKLLPLPPTSTTTPTSKKCNLENVVTGKKNCKQSSFQRDPFFAALVECSKDDQESNNSIWNGAKVSRSLSDRFGFVSLYSSCKRTCAISESIIYLPRSSRPGYDLIHHHRSR</sequence>
<name>A0A2N9GSV2_FAGSY</name>
<feature type="compositionally biased region" description="Low complexity" evidence="1">
    <location>
        <begin position="93"/>
        <end position="108"/>
    </location>
</feature>
<evidence type="ECO:0000313" key="2">
    <source>
        <dbReference type="EMBL" id="SPD02665.1"/>
    </source>
</evidence>
<feature type="compositionally biased region" description="Low complexity" evidence="1">
    <location>
        <begin position="29"/>
        <end position="52"/>
    </location>
</feature>
<proteinExistence type="predicted"/>
<dbReference type="PANTHER" id="PTHR33696:SF1">
    <property type="entry name" value="T22J18.15"/>
    <property type="match status" value="1"/>
</dbReference>
<feature type="region of interest" description="Disordered" evidence="1">
    <location>
        <begin position="26"/>
        <end position="61"/>
    </location>
</feature>
<dbReference type="PANTHER" id="PTHR33696">
    <property type="entry name" value="T22J18.15-RELATED"/>
    <property type="match status" value="1"/>
</dbReference>
<feature type="region of interest" description="Disordered" evidence="1">
    <location>
        <begin position="86"/>
        <end position="108"/>
    </location>
</feature>
<gene>
    <name evidence="2" type="ORF">FSB_LOCUS30547</name>
</gene>
<reference evidence="2" key="1">
    <citation type="submission" date="2018-02" db="EMBL/GenBank/DDBJ databases">
        <authorList>
            <person name="Cohen D.B."/>
            <person name="Kent A.D."/>
        </authorList>
    </citation>
    <scope>NUCLEOTIDE SEQUENCE</scope>
</reference>
<organism evidence="2">
    <name type="scientific">Fagus sylvatica</name>
    <name type="common">Beechnut</name>
    <dbReference type="NCBI Taxonomy" id="28930"/>
    <lineage>
        <taxon>Eukaryota</taxon>
        <taxon>Viridiplantae</taxon>
        <taxon>Streptophyta</taxon>
        <taxon>Embryophyta</taxon>
        <taxon>Tracheophyta</taxon>
        <taxon>Spermatophyta</taxon>
        <taxon>Magnoliopsida</taxon>
        <taxon>eudicotyledons</taxon>
        <taxon>Gunneridae</taxon>
        <taxon>Pentapetalae</taxon>
        <taxon>rosids</taxon>
        <taxon>fabids</taxon>
        <taxon>Fagales</taxon>
        <taxon>Fagaceae</taxon>
        <taxon>Fagus</taxon>
    </lineage>
</organism>
<protein>
    <submittedName>
        <fullName evidence="2">Uncharacterized protein</fullName>
    </submittedName>
</protein>
<accession>A0A2N9GSV2</accession>
<dbReference type="EMBL" id="OIVN01002334">
    <property type="protein sequence ID" value="SPD02665.1"/>
    <property type="molecule type" value="Genomic_DNA"/>
</dbReference>
<dbReference type="AlphaFoldDB" id="A0A2N9GSV2"/>
<evidence type="ECO:0000256" key="1">
    <source>
        <dbReference type="SAM" id="MobiDB-lite"/>
    </source>
</evidence>